<dbReference type="EMBL" id="VSWC01000119">
    <property type="protein sequence ID" value="KAA1082880.1"/>
    <property type="molecule type" value="Genomic_DNA"/>
</dbReference>
<proteinExistence type="predicted"/>
<accession>A0A5B0RH19</accession>
<protein>
    <submittedName>
        <fullName evidence="2">Uncharacterized protein</fullName>
    </submittedName>
</protein>
<sequence length="288" mass="32240">MPTTSQLAGPQGRSPHNQSLNYAQFILSTTFKNNWWRVSSAGVQDWVTPPVKCETVWKVNLTYYSWAKCQQEIIRLRAPTRKHINKHLHRLQAEGFLKGNCILHQDGTFGQNKNYYVMNNNEFALFVEAVEPDWSTKGSNKAKKVDDSLALNYVDKDTCLALQQAHAQLAVNPKANTSGQDCGRIVADITRHIKAKYGCDTKSMRIRDPENLNRSICVTMEALCPWSQAMLHGSKRAGCLTLATQELLAFKALEIARGRNTQPNQEIHWACVDSDPPVGVGAHSTTAM</sequence>
<evidence type="ECO:0000313" key="4">
    <source>
        <dbReference type="Proteomes" id="UP000325313"/>
    </source>
</evidence>
<dbReference type="Proteomes" id="UP000324748">
    <property type="component" value="Unassembled WGS sequence"/>
</dbReference>
<gene>
    <name evidence="1" type="ORF">PGT21_018523</name>
    <name evidence="2" type="ORF">PGTUg99_032645</name>
</gene>
<dbReference type="OrthoDB" id="2499248at2759"/>
<keyword evidence="3" id="KW-1185">Reference proteome</keyword>
<evidence type="ECO:0000313" key="2">
    <source>
        <dbReference type="EMBL" id="KAA1124185.1"/>
    </source>
</evidence>
<reference evidence="3 4" key="1">
    <citation type="submission" date="2019-05" db="EMBL/GenBank/DDBJ databases">
        <title>Emergence of the Ug99 lineage of the wheat stem rust pathogen through somatic hybridization.</title>
        <authorList>
            <person name="Li F."/>
            <person name="Upadhyaya N.M."/>
            <person name="Sperschneider J."/>
            <person name="Matny O."/>
            <person name="Nguyen-Phuc H."/>
            <person name="Mago R."/>
            <person name="Raley C."/>
            <person name="Miller M.E."/>
            <person name="Silverstein K.A.T."/>
            <person name="Henningsen E."/>
            <person name="Hirsch C.D."/>
            <person name="Visser B."/>
            <person name="Pretorius Z.A."/>
            <person name="Steffenson B.J."/>
            <person name="Schwessinger B."/>
            <person name="Dodds P.N."/>
            <person name="Figueroa M."/>
        </authorList>
    </citation>
    <scope>NUCLEOTIDE SEQUENCE [LARGE SCALE GENOMIC DNA]</scope>
    <source>
        <strain evidence="1">21-0</strain>
        <strain evidence="2 4">Ug99</strain>
    </source>
</reference>
<evidence type="ECO:0000313" key="1">
    <source>
        <dbReference type="EMBL" id="KAA1082880.1"/>
    </source>
</evidence>
<dbReference type="EMBL" id="VDEP01000205">
    <property type="protein sequence ID" value="KAA1124185.1"/>
    <property type="molecule type" value="Genomic_DNA"/>
</dbReference>
<evidence type="ECO:0000313" key="3">
    <source>
        <dbReference type="Proteomes" id="UP000324748"/>
    </source>
</evidence>
<dbReference type="AlphaFoldDB" id="A0A5B0RH19"/>
<organism evidence="2 4">
    <name type="scientific">Puccinia graminis f. sp. tritici</name>
    <dbReference type="NCBI Taxonomy" id="56615"/>
    <lineage>
        <taxon>Eukaryota</taxon>
        <taxon>Fungi</taxon>
        <taxon>Dikarya</taxon>
        <taxon>Basidiomycota</taxon>
        <taxon>Pucciniomycotina</taxon>
        <taxon>Pucciniomycetes</taxon>
        <taxon>Pucciniales</taxon>
        <taxon>Pucciniaceae</taxon>
        <taxon>Puccinia</taxon>
    </lineage>
</organism>
<comment type="caution">
    <text evidence="2">The sequence shown here is derived from an EMBL/GenBank/DDBJ whole genome shotgun (WGS) entry which is preliminary data.</text>
</comment>
<dbReference type="Proteomes" id="UP000325313">
    <property type="component" value="Unassembled WGS sequence"/>
</dbReference>
<name>A0A5B0RH19_PUCGR</name>